<reference evidence="2 3" key="1">
    <citation type="submission" date="2020-08" db="EMBL/GenBank/DDBJ databases">
        <title>novel species in genus Nocardioides.</title>
        <authorList>
            <person name="Zhang G."/>
        </authorList>
    </citation>
    <scope>NUCLEOTIDE SEQUENCE [LARGE SCALE GENOMIC DNA]</scope>
    <source>
        <strain evidence="2 3">SC8A-24</strain>
    </source>
</reference>
<dbReference type="Proteomes" id="UP000604001">
    <property type="component" value="Unassembled WGS sequence"/>
</dbReference>
<name>A0ABR6U4L5_9ACTN</name>
<accession>A0ABR6U4L5</accession>
<organism evidence="2 3">
    <name type="scientific">Nocardioides deserti</name>
    <dbReference type="NCBI Taxonomy" id="1588644"/>
    <lineage>
        <taxon>Bacteria</taxon>
        <taxon>Bacillati</taxon>
        <taxon>Actinomycetota</taxon>
        <taxon>Actinomycetes</taxon>
        <taxon>Propionibacteriales</taxon>
        <taxon>Nocardioidaceae</taxon>
        <taxon>Nocardioides</taxon>
    </lineage>
</organism>
<comment type="caution">
    <text evidence="2">The sequence shown here is derived from an EMBL/GenBank/DDBJ whole genome shotgun (WGS) entry which is preliminary data.</text>
</comment>
<evidence type="ECO:0000256" key="1">
    <source>
        <dbReference type="SAM" id="MobiDB-lite"/>
    </source>
</evidence>
<protein>
    <submittedName>
        <fullName evidence="2">Uncharacterized protein</fullName>
    </submittedName>
</protein>
<keyword evidence="3" id="KW-1185">Reference proteome</keyword>
<proteinExistence type="predicted"/>
<evidence type="ECO:0000313" key="3">
    <source>
        <dbReference type="Proteomes" id="UP000604001"/>
    </source>
</evidence>
<gene>
    <name evidence="2" type="ORF">H7344_03590</name>
</gene>
<sequence>MLVTKNPSQGRVLPSTCALQRPAPPYETGCRIPGRSRRSTHRHQRNGRTVDVLRRRLDVERQLAPHRTFRDLRASFRTVHSAKGLVAGYVVDV</sequence>
<feature type="compositionally biased region" description="Basic residues" evidence="1">
    <location>
        <begin position="34"/>
        <end position="46"/>
    </location>
</feature>
<evidence type="ECO:0000313" key="2">
    <source>
        <dbReference type="EMBL" id="MBC2959377.1"/>
    </source>
</evidence>
<feature type="region of interest" description="Disordered" evidence="1">
    <location>
        <begin position="1"/>
        <end position="47"/>
    </location>
</feature>
<dbReference type="RefSeq" id="WP_186344673.1">
    <property type="nucleotide sequence ID" value="NZ_BMMR01000002.1"/>
</dbReference>
<dbReference type="EMBL" id="JACMYC010000002">
    <property type="protein sequence ID" value="MBC2959377.1"/>
    <property type="molecule type" value="Genomic_DNA"/>
</dbReference>